<dbReference type="AlphaFoldDB" id="A0A395J567"/>
<comment type="caution">
    <text evidence="2">The sequence shown here is derived from an EMBL/GenBank/DDBJ whole genome shotgun (WGS) entry which is preliminary data.</text>
</comment>
<gene>
    <name evidence="2" type="ORF">DID88_008369</name>
</gene>
<dbReference type="EMBL" id="QKRW01000003">
    <property type="protein sequence ID" value="RAL67617.1"/>
    <property type="molecule type" value="Genomic_DNA"/>
</dbReference>
<proteinExistence type="predicted"/>
<keyword evidence="3" id="KW-1185">Reference proteome</keyword>
<evidence type="ECO:0000313" key="3">
    <source>
        <dbReference type="Proteomes" id="UP000249056"/>
    </source>
</evidence>
<sequence>MIGCGSGFVGFCITISAGWWDRMHGENDDGRFEGWQKRNHSNEALIRRIMVYGLWSMVYGLWFMAYD</sequence>
<reference evidence="2 3" key="1">
    <citation type="submission" date="2018-06" db="EMBL/GenBank/DDBJ databases">
        <title>Genome Sequence of the Brown Rot Fungal Pathogen Monilinia fructigena.</title>
        <authorList>
            <person name="Landi L."/>
            <person name="De Miccolis Angelini R.M."/>
            <person name="Pollastro S."/>
            <person name="Abate D."/>
            <person name="Faretra F."/>
            <person name="Romanazzi G."/>
        </authorList>
    </citation>
    <scope>NUCLEOTIDE SEQUENCE [LARGE SCALE GENOMIC DNA]</scope>
    <source>
        <strain evidence="2 3">Mfrg269</strain>
    </source>
</reference>
<organism evidence="2 3">
    <name type="scientific">Monilinia fructigena</name>
    <dbReference type="NCBI Taxonomy" id="38457"/>
    <lineage>
        <taxon>Eukaryota</taxon>
        <taxon>Fungi</taxon>
        <taxon>Dikarya</taxon>
        <taxon>Ascomycota</taxon>
        <taxon>Pezizomycotina</taxon>
        <taxon>Leotiomycetes</taxon>
        <taxon>Helotiales</taxon>
        <taxon>Sclerotiniaceae</taxon>
        <taxon>Monilinia</taxon>
    </lineage>
</organism>
<keyword evidence="1" id="KW-1133">Transmembrane helix</keyword>
<keyword evidence="1" id="KW-0812">Transmembrane</keyword>
<protein>
    <submittedName>
        <fullName evidence="2">Uncharacterized protein</fullName>
    </submittedName>
</protein>
<evidence type="ECO:0000256" key="1">
    <source>
        <dbReference type="SAM" id="Phobius"/>
    </source>
</evidence>
<evidence type="ECO:0000313" key="2">
    <source>
        <dbReference type="EMBL" id="RAL67617.1"/>
    </source>
</evidence>
<feature type="transmembrane region" description="Helical" evidence="1">
    <location>
        <begin position="45"/>
        <end position="65"/>
    </location>
</feature>
<dbReference type="Proteomes" id="UP000249056">
    <property type="component" value="Unassembled WGS sequence"/>
</dbReference>
<accession>A0A395J567</accession>
<keyword evidence="1" id="KW-0472">Membrane</keyword>
<name>A0A395J567_9HELO</name>